<evidence type="ECO:0000313" key="2">
    <source>
        <dbReference type="EMBL" id="KAK4477922.1"/>
    </source>
</evidence>
<reference evidence="2 3" key="1">
    <citation type="journal article" date="2023" name="bioRxiv">
        <title>Genome report: Whole genome sequence and annotation of Penstemon davidsonii.</title>
        <authorList>
            <person name="Ostevik K.L."/>
            <person name="Alabady M."/>
            <person name="Zhang M."/>
            <person name="Rausher M.D."/>
        </authorList>
    </citation>
    <scope>NUCLEOTIDE SEQUENCE [LARGE SCALE GENOMIC DNA]</scope>
    <source>
        <strain evidence="2">DNT005</strain>
        <tissue evidence="2">Whole leaf</tissue>
    </source>
</reference>
<feature type="compositionally biased region" description="Basic and acidic residues" evidence="1">
    <location>
        <begin position="59"/>
        <end position="82"/>
    </location>
</feature>
<comment type="caution">
    <text evidence="2">The sequence shown here is derived from an EMBL/GenBank/DDBJ whole genome shotgun (WGS) entry which is preliminary data.</text>
</comment>
<feature type="compositionally biased region" description="Basic and acidic residues" evidence="1">
    <location>
        <begin position="99"/>
        <end position="109"/>
    </location>
</feature>
<keyword evidence="3" id="KW-1185">Reference proteome</keyword>
<sequence>MSRIYDNWEKLVGATLKRDLLRQLALLSSRESSFNSTATQSDFSYDSDNYNELEFNESQGRERDLSVPSGRRETVVVSKSEEEGGAGGGGGDVQNGGNQKEEERKDENSRRHRGERRRSKPNPRLSNPPKNIHGEQVAAGWPSWLSAVAGEAINGWTPRRADTFEKLDKA</sequence>
<organism evidence="2 3">
    <name type="scientific">Penstemon davidsonii</name>
    <dbReference type="NCBI Taxonomy" id="160366"/>
    <lineage>
        <taxon>Eukaryota</taxon>
        <taxon>Viridiplantae</taxon>
        <taxon>Streptophyta</taxon>
        <taxon>Embryophyta</taxon>
        <taxon>Tracheophyta</taxon>
        <taxon>Spermatophyta</taxon>
        <taxon>Magnoliopsida</taxon>
        <taxon>eudicotyledons</taxon>
        <taxon>Gunneridae</taxon>
        <taxon>Pentapetalae</taxon>
        <taxon>asterids</taxon>
        <taxon>lamiids</taxon>
        <taxon>Lamiales</taxon>
        <taxon>Plantaginaceae</taxon>
        <taxon>Cheloneae</taxon>
        <taxon>Penstemon</taxon>
    </lineage>
</organism>
<accession>A0ABR0CLR0</accession>
<evidence type="ECO:0000256" key="1">
    <source>
        <dbReference type="SAM" id="MobiDB-lite"/>
    </source>
</evidence>
<proteinExistence type="predicted"/>
<feature type="compositionally biased region" description="Polar residues" evidence="1">
    <location>
        <begin position="34"/>
        <end position="48"/>
    </location>
</feature>
<feature type="compositionally biased region" description="Basic residues" evidence="1">
    <location>
        <begin position="110"/>
        <end position="121"/>
    </location>
</feature>
<dbReference type="Proteomes" id="UP001291926">
    <property type="component" value="Unassembled WGS sequence"/>
</dbReference>
<evidence type="ECO:0000313" key="3">
    <source>
        <dbReference type="Proteomes" id="UP001291926"/>
    </source>
</evidence>
<gene>
    <name evidence="2" type="ORF">RD792_017187</name>
</gene>
<feature type="compositionally biased region" description="Gly residues" evidence="1">
    <location>
        <begin position="85"/>
        <end position="94"/>
    </location>
</feature>
<protein>
    <submittedName>
        <fullName evidence="2">Uncharacterized protein</fullName>
    </submittedName>
</protein>
<feature type="region of interest" description="Disordered" evidence="1">
    <location>
        <begin position="30"/>
        <end position="138"/>
    </location>
</feature>
<dbReference type="EMBL" id="JAYDYQ010002688">
    <property type="protein sequence ID" value="KAK4477922.1"/>
    <property type="molecule type" value="Genomic_DNA"/>
</dbReference>
<name>A0ABR0CLR0_9LAMI</name>